<dbReference type="EMBL" id="WTXG01000135">
    <property type="protein sequence ID" value="KAI0292052.1"/>
    <property type="molecule type" value="Genomic_DNA"/>
</dbReference>
<keyword evidence="3" id="KW-1185">Reference proteome</keyword>
<protein>
    <submittedName>
        <fullName evidence="2">Uncharacterized protein</fullName>
    </submittedName>
</protein>
<feature type="region of interest" description="Disordered" evidence="1">
    <location>
        <begin position="330"/>
        <end position="376"/>
    </location>
</feature>
<reference evidence="2" key="1">
    <citation type="journal article" date="2022" name="New Phytol.">
        <title>Evolutionary transition to the ectomycorrhizal habit in the genomes of a hyperdiverse lineage of mushroom-forming fungi.</title>
        <authorList>
            <person name="Looney B."/>
            <person name="Miyauchi S."/>
            <person name="Morin E."/>
            <person name="Drula E."/>
            <person name="Courty P.E."/>
            <person name="Kohler A."/>
            <person name="Kuo A."/>
            <person name="LaButti K."/>
            <person name="Pangilinan J."/>
            <person name="Lipzen A."/>
            <person name="Riley R."/>
            <person name="Andreopoulos W."/>
            <person name="He G."/>
            <person name="Johnson J."/>
            <person name="Nolan M."/>
            <person name="Tritt A."/>
            <person name="Barry K.W."/>
            <person name="Grigoriev I.V."/>
            <person name="Nagy L.G."/>
            <person name="Hibbett D."/>
            <person name="Henrissat B."/>
            <person name="Matheny P.B."/>
            <person name="Labbe J."/>
            <person name="Martin F.M."/>
        </authorList>
    </citation>
    <scope>NUCLEOTIDE SEQUENCE</scope>
    <source>
        <strain evidence="2">BPL690</strain>
    </source>
</reference>
<dbReference type="Proteomes" id="UP001203297">
    <property type="component" value="Unassembled WGS sequence"/>
</dbReference>
<name>A0AAD4LW80_9AGAM</name>
<evidence type="ECO:0000313" key="2">
    <source>
        <dbReference type="EMBL" id="KAI0292052.1"/>
    </source>
</evidence>
<sequence length="452" mass="49380">MHIPIPFLPSSLSSPSGLSLTALPHPFPHHVCRALNAIIRDSLALQYLICLAACGMQDGLFTVVCKRTAERLEKLREVAWSDGGIITHRAARNFPTAISGGVLAFLNQSDGSSAFSFAHPVETRGIPGGNWELNGLGEMSNVCIDSAQDLLLFQRACNLHVRALSSGKVHPLVHHSGTFNLCMGSSDVLGETPVICCEHVAALVHEHGFSQATLTIKGTIMVWNWRTGNQIAIIRPSFALATIPYCFRITLPVRTGFTTFRIEETAELYAPVRTFLNYIASHPPSGKSTSARGPVDVPWGNWGPYGAHLVRAADQPYIIRRPESVVRDRFHPGRVARSSSSSGCGGDDDEAGPVDRPPNANPSPSQGPSRGARPRGLSTFSEIQLNARLEQQRQRQPRARLPLVCVTKEVPLPRELQCASESPWTMLCEDALLAFEYVPDGFEISRVFAYTF</sequence>
<gene>
    <name evidence="2" type="ORF">B0F90DRAFT_1773124</name>
</gene>
<evidence type="ECO:0000256" key="1">
    <source>
        <dbReference type="SAM" id="MobiDB-lite"/>
    </source>
</evidence>
<dbReference type="AlphaFoldDB" id="A0AAD4LW80"/>
<comment type="caution">
    <text evidence="2">The sequence shown here is derived from an EMBL/GenBank/DDBJ whole genome shotgun (WGS) entry which is preliminary data.</text>
</comment>
<organism evidence="2 3">
    <name type="scientific">Multifurca ochricompacta</name>
    <dbReference type="NCBI Taxonomy" id="376703"/>
    <lineage>
        <taxon>Eukaryota</taxon>
        <taxon>Fungi</taxon>
        <taxon>Dikarya</taxon>
        <taxon>Basidiomycota</taxon>
        <taxon>Agaricomycotina</taxon>
        <taxon>Agaricomycetes</taxon>
        <taxon>Russulales</taxon>
        <taxon>Russulaceae</taxon>
        <taxon>Multifurca</taxon>
    </lineage>
</organism>
<accession>A0AAD4LW80</accession>
<proteinExistence type="predicted"/>
<evidence type="ECO:0000313" key="3">
    <source>
        <dbReference type="Proteomes" id="UP001203297"/>
    </source>
</evidence>